<protein>
    <submittedName>
        <fullName evidence="2">Uncharacterized protein</fullName>
    </submittedName>
</protein>
<evidence type="ECO:0000256" key="1">
    <source>
        <dbReference type="SAM" id="MobiDB-lite"/>
    </source>
</evidence>
<proteinExistence type="predicted"/>
<keyword evidence="3" id="KW-1185">Reference proteome</keyword>
<comment type="caution">
    <text evidence="2">The sequence shown here is derived from an EMBL/GenBank/DDBJ whole genome shotgun (WGS) entry which is preliminary data.</text>
</comment>
<evidence type="ECO:0000313" key="2">
    <source>
        <dbReference type="EMBL" id="KAK8787880.1"/>
    </source>
</evidence>
<feature type="compositionally biased region" description="Basic residues" evidence="1">
    <location>
        <begin position="1"/>
        <end position="32"/>
    </location>
</feature>
<dbReference type="AlphaFoldDB" id="A0AAQ4FL46"/>
<gene>
    <name evidence="2" type="ORF">V5799_022344</name>
</gene>
<name>A0AAQ4FL46_AMBAM</name>
<organism evidence="2 3">
    <name type="scientific">Amblyomma americanum</name>
    <name type="common">Lone star tick</name>
    <dbReference type="NCBI Taxonomy" id="6943"/>
    <lineage>
        <taxon>Eukaryota</taxon>
        <taxon>Metazoa</taxon>
        <taxon>Ecdysozoa</taxon>
        <taxon>Arthropoda</taxon>
        <taxon>Chelicerata</taxon>
        <taxon>Arachnida</taxon>
        <taxon>Acari</taxon>
        <taxon>Parasitiformes</taxon>
        <taxon>Ixodida</taxon>
        <taxon>Ixodoidea</taxon>
        <taxon>Ixodidae</taxon>
        <taxon>Amblyomminae</taxon>
        <taxon>Amblyomma</taxon>
    </lineage>
</organism>
<dbReference type="EMBL" id="JARKHS020001322">
    <property type="protein sequence ID" value="KAK8787880.1"/>
    <property type="molecule type" value="Genomic_DNA"/>
</dbReference>
<dbReference type="Proteomes" id="UP001321473">
    <property type="component" value="Unassembled WGS sequence"/>
</dbReference>
<evidence type="ECO:0000313" key="3">
    <source>
        <dbReference type="Proteomes" id="UP001321473"/>
    </source>
</evidence>
<reference evidence="2 3" key="1">
    <citation type="journal article" date="2023" name="Arcadia Sci">
        <title>De novo assembly of a long-read Amblyomma americanum tick genome.</title>
        <authorList>
            <person name="Chou S."/>
            <person name="Poskanzer K.E."/>
            <person name="Rollins M."/>
            <person name="Thuy-Boun P.S."/>
        </authorList>
    </citation>
    <scope>NUCLEOTIDE SEQUENCE [LARGE SCALE GENOMIC DNA]</scope>
    <source>
        <strain evidence="2">F_SG_1</strain>
        <tissue evidence="2">Salivary glands</tissue>
    </source>
</reference>
<sequence>MGRTFRKKRKTELTYGKRKRRPPTARKSRKSLKVIADEADSSNDGVRAPASDVSVPDGAPPSQPPSSDSDVALDPGPSTSYGRVPDNATELRRRSDLSAEDCFLDEALQRDTQAISEVIY</sequence>
<feature type="region of interest" description="Disordered" evidence="1">
    <location>
        <begin position="1"/>
        <end position="101"/>
    </location>
</feature>
<accession>A0AAQ4FL46</accession>
<feature type="non-terminal residue" evidence="2">
    <location>
        <position position="120"/>
    </location>
</feature>